<accession>A0AAD1UI04</accession>
<evidence type="ECO:0000256" key="2">
    <source>
        <dbReference type="SAM" id="MobiDB-lite"/>
    </source>
</evidence>
<evidence type="ECO:0000313" key="4">
    <source>
        <dbReference type="Proteomes" id="UP001295684"/>
    </source>
</evidence>
<evidence type="ECO:0000313" key="3">
    <source>
        <dbReference type="EMBL" id="CAI2367250.1"/>
    </source>
</evidence>
<dbReference type="PROSITE" id="PS50005">
    <property type="entry name" value="TPR"/>
    <property type="match status" value="2"/>
</dbReference>
<dbReference type="Pfam" id="PF13181">
    <property type="entry name" value="TPR_8"/>
    <property type="match status" value="1"/>
</dbReference>
<feature type="compositionally biased region" description="Low complexity" evidence="2">
    <location>
        <begin position="110"/>
        <end position="123"/>
    </location>
</feature>
<feature type="repeat" description="TPR" evidence="1">
    <location>
        <begin position="383"/>
        <end position="416"/>
    </location>
</feature>
<dbReference type="GO" id="GO:0034464">
    <property type="term" value="C:BBSome"/>
    <property type="evidence" value="ECO:0007669"/>
    <property type="project" value="InterPro"/>
</dbReference>
<dbReference type="Proteomes" id="UP001295684">
    <property type="component" value="Unassembled WGS sequence"/>
</dbReference>
<proteinExistence type="predicted"/>
<dbReference type="SUPFAM" id="SSF48452">
    <property type="entry name" value="TPR-like"/>
    <property type="match status" value="1"/>
</dbReference>
<dbReference type="PANTHER" id="PTHR44177:SF1">
    <property type="entry name" value="TETRATRICOPEPTIDE REPEAT PROTEIN 8"/>
    <property type="match status" value="1"/>
</dbReference>
<dbReference type="GO" id="GO:0097730">
    <property type="term" value="C:non-motile cilium"/>
    <property type="evidence" value="ECO:0007669"/>
    <property type="project" value="TreeGrafter"/>
</dbReference>
<gene>
    <name evidence="3" type="ORF">ECRASSUSDP1_LOCUS8530</name>
</gene>
<dbReference type="EMBL" id="CAMPGE010008349">
    <property type="protein sequence ID" value="CAI2367250.1"/>
    <property type="molecule type" value="Genomic_DNA"/>
</dbReference>
<dbReference type="CDD" id="cd21341">
    <property type="entry name" value="TTC8_N"/>
    <property type="match status" value="1"/>
</dbReference>
<dbReference type="GO" id="GO:1905515">
    <property type="term" value="P:non-motile cilium assembly"/>
    <property type="evidence" value="ECO:0007669"/>
    <property type="project" value="InterPro"/>
</dbReference>
<evidence type="ECO:0000256" key="1">
    <source>
        <dbReference type="PROSITE-ProRule" id="PRU00339"/>
    </source>
</evidence>
<feature type="compositionally biased region" description="Polar residues" evidence="2">
    <location>
        <begin position="78"/>
        <end position="103"/>
    </location>
</feature>
<name>A0AAD1UI04_EUPCR</name>
<reference evidence="3" key="1">
    <citation type="submission" date="2023-07" db="EMBL/GenBank/DDBJ databases">
        <authorList>
            <consortium name="AG Swart"/>
            <person name="Singh M."/>
            <person name="Singh A."/>
            <person name="Seah K."/>
            <person name="Emmerich C."/>
        </authorList>
    </citation>
    <scope>NUCLEOTIDE SEQUENCE</scope>
    <source>
        <strain evidence="3">DP1</strain>
    </source>
</reference>
<feature type="region of interest" description="Disordered" evidence="2">
    <location>
        <begin position="73"/>
        <end position="124"/>
    </location>
</feature>
<dbReference type="InterPro" id="IPR019734">
    <property type="entry name" value="TPR_rpt"/>
</dbReference>
<dbReference type="InterPro" id="IPR028796">
    <property type="entry name" value="BBS8"/>
</dbReference>
<dbReference type="PANTHER" id="PTHR44177">
    <property type="entry name" value="TETRATRICOPEPTIDE REPEAT PROTEIN 8"/>
    <property type="match status" value="1"/>
</dbReference>
<feature type="repeat" description="TPR" evidence="1">
    <location>
        <begin position="347"/>
        <end position="380"/>
    </location>
</feature>
<dbReference type="Pfam" id="PF13432">
    <property type="entry name" value="TPR_16"/>
    <property type="match status" value="1"/>
</dbReference>
<dbReference type="Gene3D" id="1.25.40.10">
    <property type="entry name" value="Tetratricopeptide repeat domain"/>
    <property type="match status" value="1"/>
</dbReference>
<protein>
    <submittedName>
        <fullName evidence="3">Uncharacterized protein</fullName>
    </submittedName>
</protein>
<keyword evidence="1" id="KW-0802">TPR repeat</keyword>
<dbReference type="GO" id="GO:0036064">
    <property type="term" value="C:ciliary basal body"/>
    <property type="evidence" value="ECO:0007669"/>
    <property type="project" value="TreeGrafter"/>
</dbReference>
<comment type="caution">
    <text evidence="3">The sequence shown here is derived from an EMBL/GenBank/DDBJ whole genome shotgun (WGS) entry which is preliminary data.</text>
</comment>
<dbReference type="SMART" id="SM00028">
    <property type="entry name" value="TPR"/>
    <property type="match status" value="7"/>
</dbReference>
<sequence>MDQFVLAMSKFKRQKYDDCIEICTELLKKNEYDQATWLLKCRALTMKNYIDDLEIDEEGVADILMDDNAMATAPRPGTSFSRPTSSANGGISQNVRPMSNSGRPISGYMRPGSSRMGAGSSRGQLTTAMKANRPGTNRAVTSGGRMLRIGTASMANSGGQFIQADKINARNTAKKKYMAKAVVDYLIYVEGNFRRALDVASEATVLSKYEDWWWKERIGKCYLKLGMIKEAERQLQSSIKTQDMIVTHLELAKVSMRRDQALKTIEVYQSGLEAHPFEVHLYTGISRTYEFINDPTNSNKLCKVVLNFDNTNVEAIATLASYHFYTNQPEIALRFYRRLIQCGVNNSELWNNVGLCCFYASQYDIALPCFERALSLADDTNIADIWYNIGHVAIGIGDLGLAYQAYKIAVSSNPQHAESFNNLGVLELRKGNLEQAKANFQSSSTLAEFFEPCYNSALLLWKRGDFQESYKMIQKSLELFPDHIDSKELKKNLTQHFAAF</sequence>
<dbReference type="AlphaFoldDB" id="A0AAD1UI04"/>
<keyword evidence="4" id="KW-1185">Reference proteome</keyword>
<dbReference type="InterPro" id="IPR011990">
    <property type="entry name" value="TPR-like_helical_dom_sf"/>
</dbReference>
<organism evidence="3 4">
    <name type="scientific">Euplotes crassus</name>
    <dbReference type="NCBI Taxonomy" id="5936"/>
    <lineage>
        <taxon>Eukaryota</taxon>
        <taxon>Sar</taxon>
        <taxon>Alveolata</taxon>
        <taxon>Ciliophora</taxon>
        <taxon>Intramacronucleata</taxon>
        <taxon>Spirotrichea</taxon>
        <taxon>Hypotrichia</taxon>
        <taxon>Euplotida</taxon>
        <taxon>Euplotidae</taxon>
        <taxon>Moneuplotes</taxon>
    </lineage>
</organism>